<dbReference type="AlphaFoldDB" id="A0A6I2UCM8"/>
<keyword evidence="2" id="KW-0238">DNA-binding</keyword>
<dbReference type="Proteomes" id="UP000433181">
    <property type="component" value="Unassembled WGS sequence"/>
</dbReference>
<dbReference type="GO" id="GO:0003700">
    <property type="term" value="F:DNA-binding transcription factor activity"/>
    <property type="evidence" value="ECO:0007669"/>
    <property type="project" value="InterPro"/>
</dbReference>
<dbReference type="InterPro" id="IPR050204">
    <property type="entry name" value="AraC_XylS_family_regulators"/>
</dbReference>
<reference evidence="6 7" key="1">
    <citation type="submission" date="2019-08" db="EMBL/GenBank/DDBJ databases">
        <title>In-depth cultivation of the pig gut microbiome towards novel bacterial diversity and tailored functional studies.</title>
        <authorList>
            <person name="Wylensek D."/>
            <person name="Hitch T.C.A."/>
            <person name="Clavel T."/>
        </authorList>
    </citation>
    <scope>NUCLEOTIDE SEQUENCE [LARGE SCALE GENOMIC DNA]</scope>
    <source>
        <strain evidence="6 7">WCA-693-APC-5D-A</strain>
    </source>
</reference>
<dbReference type="Gene3D" id="1.10.10.60">
    <property type="entry name" value="Homeodomain-like"/>
    <property type="match status" value="2"/>
</dbReference>
<dbReference type="Pfam" id="PF12833">
    <property type="entry name" value="HTH_18"/>
    <property type="match status" value="1"/>
</dbReference>
<dbReference type="SUPFAM" id="SSF51215">
    <property type="entry name" value="Regulatory protein AraC"/>
    <property type="match status" value="1"/>
</dbReference>
<gene>
    <name evidence="6" type="ORF">FYJ84_05695</name>
</gene>
<evidence type="ECO:0000256" key="4">
    <source>
        <dbReference type="ARBA" id="ARBA00023163"/>
    </source>
</evidence>
<dbReference type="PROSITE" id="PS01124">
    <property type="entry name" value="HTH_ARAC_FAMILY_2"/>
    <property type="match status" value="1"/>
</dbReference>
<keyword evidence="4" id="KW-0804">Transcription</keyword>
<evidence type="ECO:0000313" key="7">
    <source>
        <dbReference type="Proteomes" id="UP000433181"/>
    </source>
</evidence>
<dbReference type="InterPro" id="IPR003313">
    <property type="entry name" value="AraC-bd"/>
</dbReference>
<name>A0A6I2UCM8_9FIRM</name>
<dbReference type="Pfam" id="PF02311">
    <property type="entry name" value="AraC_binding"/>
    <property type="match status" value="1"/>
</dbReference>
<protein>
    <submittedName>
        <fullName evidence="6">AraC family transcriptional regulator</fullName>
    </submittedName>
</protein>
<dbReference type="InterPro" id="IPR014710">
    <property type="entry name" value="RmlC-like_jellyroll"/>
</dbReference>
<dbReference type="InterPro" id="IPR009057">
    <property type="entry name" value="Homeodomain-like_sf"/>
</dbReference>
<evidence type="ECO:0000256" key="2">
    <source>
        <dbReference type="ARBA" id="ARBA00023125"/>
    </source>
</evidence>
<dbReference type="PRINTS" id="PR00032">
    <property type="entry name" value="HTHARAC"/>
</dbReference>
<keyword evidence="3" id="KW-0010">Activator</keyword>
<sequence>MYTRPQDAFDEDGRNAKCVCIFCLKEAAGMIQQMTAMRIAADKEKEQRHETPLFPCSVYVTDWQRGSIEGCPWHWHKDLELMYLAAGSVQVECSGQQTVLKEGDGLFFNSKVLHRYQVVGDEPCHVCYLIFNPDFVTGGAGTIYHQKYIQPLVSDASYPCQFLYGTRQKDEGIIGRIRAAFEAARRGEAGYEYDVRYNVSKALLQLLLDYQPLALASKHLTPRMERLQEMLDFLHWHFSEDISLGQLAESAGVSSREAQRCFRDILHMSPMEYLHQYRMQVAEELLLGTADSVLDVGISCGFPNPSHFIKSFRKYRGCTPRVFRQRNA</sequence>
<dbReference type="InterPro" id="IPR020449">
    <property type="entry name" value="Tscrpt_reg_AraC-type_HTH"/>
</dbReference>
<proteinExistence type="predicted"/>
<dbReference type="InterPro" id="IPR018060">
    <property type="entry name" value="HTH_AraC"/>
</dbReference>
<keyword evidence="1" id="KW-0805">Transcription regulation</keyword>
<evidence type="ECO:0000313" key="6">
    <source>
        <dbReference type="EMBL" id="MSU08477.1"/>
    </source>
</evidence>
<dbReference type="GeneID" id="96778404"/>
<comment type="caution">
    <text evidence="6">The sequence shown here is derived from an EMBL/GenBank/DDBJ whole genome shotgun (WGS) entry which is preliminary data.</text>
</comment>
<dbReference type="Gene3D" id="2.60.120.10">
    <property type="entry name" value="Jelly Rolls"/>
    <property type="match status" value="1"/>
</dbReference>
<organism evidence="6 7">
    <name type="scientific">Anaerovibrio slackiae</name>
    <dbReference type="NCBI Taxonomy" id="2652309"/>
    <lineage>
        <taxon>Bacteria</taxon>
        <taxon>Bacillati</taxon>
        <taxon>Bacillota</taxon>
        <taxon>Negativicutes</taxon>
        <taxon>Selenomonadales</taxon>
        <taxon>Selenomonadaceae</taxon>
        <taxon>Anaerovibrio</taxon>
    </lineage>
</organism>
<dbReference type="SUPFAM" id="SSF46689">
    <property type="entry name" value="Homeodomain-like"/>
    <property type="match status" value="2"/>
</dbReference>
<evidence type="ECO:0000256" key="3">
    <source>
        <dbReference type="ARBA" id="ARBA00023159"/>
    </source>
</evidence>
<evidence type="ECO:0000259" key="5">
    <source>
        <dbReference type="PROSITE" id="PS01124"/>
    </source>
</evidence>
<keyword evidence="7" id="KW-1185">Reference proteome</keyword>
<dbReference type="InterPro" id="IPR018062">
    <property type="entry name" value="HTH_AraC-typ_CS"/>
</dbReference>
<dbReference type="SMART" id="SM00342">
    <property type="entry name" value="HTH_ARAC"/>
    <property type="match status" value="1"/>
</dbReference>
<dbReference type="PROSITE" id="PS00041">
    <property type="entry name" value="HTH_ARAC_FAMILY_1"/>
    <property type="match status" value="1"/>
</dbReference>
<feature type="domain" description="HTH araC/xylS-type" evidence="5">
    <location>
        <begin position="228"/>
        <end position="326"/>
    </location>
</feature>
<dbReference type="CDD" id="cd02208">
    <property type="entry name" value="cupin_RmlC-like"/>
    <property type="match status" value="1"/>
</dbReference>
<dbReference type="EMBL" id="VUNR01000008">
    <property type="protein sequence ID" value="MSU08477.1"/>
    <property type="molecule type" value="Genomic_DNA"/>
</dbReference>
<evidence type="ECO:0000256" key="1">
    <source>
        <dbReference type="ARBA" id="ARBA00023015"/>
    </source>
</evidence>
<dbReference type="PANTHER" id="PTHR46796">
    <property type="entry name" value="HTH-TYPE TRANSCRIPTIONAL ACTIVATOR RHAS-RELATED"/>
    <property type="match status" value="1"/>
</dbReference>
<accession>A0A6I2UCM8</accession>
<dbReference type="InterPro" id="IPR037923">
    <property type="entry name" value="HTH-like"/>
</dbReference>
<dbReference type="RefSeq" id="WP_154406641.1">
    <property type="nucleotide sequence ID" value="NZ_JAQXJM010000099.1"/>
</dbReference>
<dbReference type="GO" id="GO:0043565">
    <property type="term" value="F:sequence-specific DNA binding"/>
    <property type="evidence" value="ECO:0007669"/>
    <property type="project" value="InterPro"/>
</dbReference>